<organism evidence="2 3">
    <name type="scientific">Clonostachys rhizophaga</name>
    <dbReference type="NCBI Taxonomy" id="160324"/>
    <lineage>
        <taxon>Eukaryota</taxon>
        <taxon>Fungi</taxon>
        <taxon>Dikarya</taxon>
        <taxon>Ascomycota</taxon>
        <taxon>Pezizomycotina</taxon>
        <taxon>Sordariomycetes</taxon>
        <taxon>Hypocreomycetidae</taxon>
        <taxon>Hypocreales</taxon>
        <taxon>Bionectriaceae</taxon>
        <taxon>Clonostachys</taxon>
    </lineage>
</organism>
<dbReference type="OrthoDB" id="5289641at2759"/>
<sequence length="203" mass="22909">MDACDAESTAPSTTPGPGAVTPTTEREYRAIQEWLHSSSQAKEWPPHSEPEEPPSSSRVTRLADPHAGTTVLIIDAEHNRALACHDGDLRLEEVVGDLDSLDSIPVHWQWFSTETGGFKGFRSVANGGFLGHDIWWGFYARVHHHLGWEHATLSRRPGGCYWIQFEHWWTLRQLCARGDGRGVYWQQEGGTLWEFVEVHGARE</sequence>
<dbReference type="PANTHER" id="PTHR39697:SF1">
    <property type="entry name" value="RICIN B LECTIN DOMAIN-CONTAINING PROTEIN"/>
    <property type="match status" value="1"/>
</dbReference>
<dbReference type="AlphaFoldDB" id="A0A9N9W239"/>
<keyword evidence="3" id="KW-1185">Reference proteome</keyword>
<name>A0A9N9W239_9HYPO</name>
<dbReference type="PANTHER" id="PTHR39697">
    <property type="entry name" value="RICIN B LECTIN DOMAIN-CONTAINING PROTEIN-RELATED"/>
    <property type="match status" value="1"/>
</dbReference>
<feature type="compositionally biased region" description="Low complexity" evidence="1">
    <location>
        <begin position="8"/>
        <end position="23"/>
    </location>
</feature>
<dbReference type="Proteomes" id="UP000696573">
    <property type="component" value="Unassembled WGS sequence"/>
</dbReference>
<comment type="caution">
    <text evidence="2">The sequence shown here is derived from an EMBL/GenBank/DDBJ whole genome shotgun (WGS) entry which is preliminary data.</text>
</comment>
<gene>
    <name evidence="2" type="ORF">CRHIZ90672A_00004946</name>
</gene>
<accession>A0A9N9W239</accession>
<evidence type="ECO:0000256" key="1">
    <source>
        <dbReference type="SAM" id="MobiDB-lite"/>
    </source>
</evidence>
<proteinExistence type="predicted"/>
<evidence type="ECO:0000313" key="3">
    <source>
        <dbReference type="Proteomes" id="UP000696573"/>
    </source>
</evidence>
<evidence type="ECO:0000313" key="2">
    <source>
        <dbReference type="EMBL" id="CAH0043125.1"/>
    </source>
</evidence>
<feature type="region of interest" description="Disordered" evidence="1">
    <location>
        <begin position="1"/>
        <end position="61"/>
    </location>
</feature>
<protein>
    <submittedName>
        <fullName evidence="2">Uncharacterized protein</fullName>
    </submittedName>
</protein>
<dbReference type="EMBL" id="CABFNQ020000768">
    <property type="protein sequence ID" value="CAH0043125.1"/>
    <property type="molecule type" value="Genomic_DNA"/>
</dbReference>
<reference evidence="2" key="1">
    <citation type="submission" date="2021-10" db="EMBL/GenBank/DDBJ databases">
        <authorList>
            <person name="Piombo E."/>
        </authorList>
    </citation>
    <scope>NUCLEOTIDE SEQUENCE</scope>
</reference>